<comment type="caution">
    <text evidence="1">The sequence shown here is derived from an EMBL/GenBank/DDBJ whole genome shotgun (WGS) entry which is preliminary data.</text>
</comment>
<accession>A0ABW4FKE4</accession>
<reference evidence="2" key="1">
    <citation type="journal article" date="2019" name="Int. J. Syst. Evol. Microbiol.">
        <title>The Global Catalogue of Microorganisms (GCM) 10K type strain sequencing project: providing services to taxonomists for standard genome sequencing and annotation.</title>
        <authorList>
            <consortium name="The Broad Institute Genomics Platform"/>
            <consortium name="The Broad Institute Genome Sequencing Center for Infectious Disease"/>
            <person name="Wu L."/>
            <person name="Ma J."/>
        </authorList>
    </citation>
    <scope>NUCLEOTIDE SEQUENCE [LARGE SCALE GENOMIC DNA]</scope>
    <source>
        <strain evidence="2">JCM 12165</strain>
    </source>
</reference>
<dbReference type="Proteomes" id="UP001597145">
    <property type="component" value="Unassembled WGS sequence"/>
</dbReference>
<sequence length="51" mass="5561">MESMETYEPAAVVKETYEPPALVEVGGFAEQTMGAGYVYPEGRPAMRYLGS</sequence>
<gene>
    <name evidence="1" type="ORF">ACFSCY_16730</name>
</gene>
<proteinExistence type="predicted"/>
<dbReference type="NCBIfam" id="NF033521">
    <property type="entry name" value="lasso_leader_L3"/>
    <property type="match status" value="1"/>
</dbReference>
<name>A0ABW4FKE4_9PSEU</name>
<keyword evidence="2" id="KW-1185">Reference proteome</keyword>
<evidence type="ECO:0000313" key="2">
    <source>
        <dbReference type="Proteomes" id="UP001597145"/>
    </source>
</evidence>
<evidence type="ECO:0000313" key="1">
    <source>
        <dbReference type="EMBL" id="MFD1531085.1"/>
    </source>
</evidence>
<protein>
    <submittedName>
        <fullName evidence="1">Lasso RiPP family leader peptide-containing protein</fullName>
    </submittedName>
</protein>
<organism evidence="1 2">
    <name type="scientific">Pseudonocardia aurantiaca</name>
    <dbReference type="NCBI Taxonomy" id="75290"/>
    <lineage>
        <taxon>Bacteria</taxon>
        <taxon>Bacillati</taxon>
        <taxon>Actinomycetota</taxon>
        <taxon>Actinomycetes</taxon>
        <taxon>Pseudonocardiales</taxon>
        <taxon>Pseudonocardiaceae</taxon>
        <taxon>Pseudonocardia</taxon>
    </lineage>
</organism>
<dbReference type="EMBL" id="JBHUCP010000009">
    <property type="protein sequence ID" value="MFD1531085.1"/>
    <property type="molecule type" value="Genomic_DNA"/>
</dbReference>
<dbReference type="RefSeq" id="WP_343971371.1">
    <property type="nucleotide sequence ID" value="NZ_BAAAJG010000002.1"/>
</dbReference>